<gene>
    <name evidence="2" type="ORF">BASA50_004879</name>
</gene>
<feature type="chain" id="PRO_5046851486" evidence="1">
    <location>
        <begin position="21"/>
        <end position="159"/>
    </location>
</feature>
<evidence type="ECO:0000313" key="3">
    <source>
        <dbReference type="Proteomes" id="UP001648503"/>
    </source>
</evidence>
<protein>
    <submittedName>
        <fullName evidence="2">Uncharacterized protein</fullName>
    </submittedName>
</protein>
<reference evidence="2 3" key="1">
    <citation type="submission" date="2021-02" db="EMBL/GenBank/DDBJ databases">
        <title>Variation within the Batrachochytrium salamandrivorans European outbreak.</title>
        <authorList>
            <person name="Kelly M."/>
            <person name="Pasmans F."/>
            <person name="Shea T.P."/>
            <person name="Munoz J.F."/>
            <person name="Carranza S."/>
            <person name="Cuomo C.A."/>
            <person name="Martel A."/>
        </authorList>
    </citation>
    <scope>NUCLEOTIDE SEQUENCE [LARGE SCALE GENOMIC DNA]</scope>
    <source>
        <strain evidence="2 3">AMFP18/2</strain>
    </source>
</reference>
<keyword evidence="1" id="KW-0732">Signal</keyword>
<comment type="caution">
    <text evidence="2">The sequence shown here is derived from an EMBL/GenBank/DDBJ whole genome shotgun (WGS) entry which is preliminary data.</text>
</comment>
<evidence type="ECO:0000256" key="1">
    <source>
        <dbReference type="SAM" id="SignalP"/>
    </source>
</evidence>
<organism evidence="2 3">
    <name type="scientific">Batrachochytrium salamandrivorans</name>
    <dbReference type="NCBI Taxonomy" id="1357716"/>
    <lineage>
        <taxon>Eukaryota</taxon>
        <taxon>Fungi</taxon>
        <taxon>Fungi incertae sedis</taxon>
        <taxon>Chytridiomycota</taxon>
        <taxon>Chytridiomycota incertae sedis</taxon>
        <taxon>Chytridiomycetes</taxon>
        <taxon>Rhizophydiales</taxon>
        <taxon>Rhizophydiales incertae sedis</taxon>
        <taxon>Batrachochytrium</taxon>
    </lineage>
</organism>
<feature type="signal peptide" evidence="1">
    <location>
        <begin position="1"/>
        <end position="20"/>
    </location>
</feature>
<sequence>MLSRLIITFLCAAAIGSVSGAFLTFDPAPVVFENIERPVSFSAKLNSKPTKAVTVHLEHPFMSMSKCMIVFRPNNWNVSQTITGIFAPLLLKPFDPLGPLNSESELLAKAETAGQLPAELSTIDTLKIIRGGTRFYLCSIKKNEAKTFDEISFSFNKPG</sequence>
<keyword evidence="3" id="KW-1185">Reference proteome</keyword>
<dbReference type="Proteomes" id="UP001648503">
    <property type="component" value="Unassembled WGS sequence"/>
</dbReference>
<evidence type="ECO:0000313" key="2">
    <source>
        <dbReference type="EMBL" id="KAH6596811.1"/>
    </source>
</evidence>
<dbReference type="EMBL" id="JAFCIX010000183">
    <property type="protein sequence ID" value="KAH6596811.1"/>
    <property type="molecule type" value="Genomic_DNA"/>
</dbReference>
<proteinExistence type="predicted"/>
<accession>A0ABQ8FEA0</accession>
<name>A0ABQ8FEA0_9FUNG</name>
<feature type="non-terminal residue" evidence="2">
    <location>
        <position position="159"/>
    </location>
</feature>